<keyword evidence="1" id="KW-1133">Transmembrane helix</keyword>
<evidence type="ECO:0000313" key="4">
    <source>
        <dbReference type="Proteomes" id="UP001272987"/>
    </source>
</evidence>
<organism evidence="2 5">
    <name type="scientific">Streptomyces acidiscabies</name>
    <dbReference type="NCBI Taxonomy" id="42234"/>
    <lineage>
        <taxon>Bacteria</taxon>
        <taxon>Bacillati</taxon>
        <taxon>Actinomycetota</taxon>
        <taxon>Actinomycetes</taxon>
        <taxon>Kitasatosporales</taxon>
        <taxon>Streptomycetaceae</taxon>
        <taxon>Streptomyces</taxon>
    </lineage>
</organism>
<dbReference type="Proteomes" id="UP001272987">
    <property type="component" value="Unassembled WGS sequence"/>
</dbReference>
<keyword evidence="4" id="KW-1185">Reference proteome</keyword>
<protein>
    <submittedName>
        <fullName evidence="2">Uncharacterized protein</fullName>
    </submittedName>
</protein>
<evidence type="ECO:0000313" key="5">
    <source>
        <dbReference type="Proteomes" id="UP001282288"/>
    </source>
</evidence>
<evidence type="ECO:0000256" key="1">
    <source>
        <dbReference type="SAM" id="Phobius"/>
    </source>
</evidence>
<keyword evidence="1" id="KW-0812">Transmembrane</keyword>
<proteinExistence type="predicted"/>
<dbReference type="GeneID" id="69809145"/>
<sequence>MESGLASKVIDDDKVVPLPGTWSREARADLLCGVGGLAVCSSSVPLADSLGPSGQLVLALGIGLVAAVRLALREDALVRTQTLVVFVSTSAVEVAATRWLGLWDYRLGSPPAYIPVLHAVIFLAVLMVTRSLPPRLPRRPLLICALVGVGLWATNDLLLSARTDTVGVPWFLVLLVLCRHFETAARIPAIVALTVPLDILTTCSGTVVYRPHDVTGLLSMAALPSAIVGGYALIYCLASLTAPWLLSLWRRAWAS</sequence>
<accession>A0AAP6BET3</accession>
<keyword evidence="1" id="KW-0472">Membrane</keyword>
<feature type="transmembrane region" description="Helical" evidence="1">
    <location>
        <begin position="53"/>
        <end position="71"/>
    </location>
</feature>
<comment type="caution">
    <text evidence="2">The sequence shown here is derived from an EMBL/GenBank/DDBJ whole genome shotgun (WGS) entry which is preliminary data.</text>
</comment>
<dbReference type="EMBL" id="JARAWC010000021">
    <property type="protein sequence ID" value="MDX2963421.1"/>
    <property type="molecule type" value="Genomic_DNA"/>
</dbReference>
<feature type="transmembrane region" description="Helical" evidence="1">
    <location>
        <begin position="83"/>
        <end position="100"/>
    </location>
</feature>
<reference evidence="2 4" key="1">
    <citation type="journal article" date="2023" name="Microb. Genom.">
        <title>Mesoterricola silvestris gen. nov., sp. nov., Mesoterricola sediminis sp. nov., Geothrix oryzae sp. nov., Geothrix edaphica sp. nov., Geothrix rubra sp. nov., and Geothrix limicola sp. nov., six novel members of Acidobacteriota isolated from soils.</title>
        <authorList>
            <person name="Weisberg A.J."/>
            <person name="Pearce E."/>
            <person name="Kramer C.G."/>
            <person name="Chang J.H."/>
            <person name="Clarke C.R."/>
        </authorList>
    </citation>
    <scope>NUCLEOTIDE SEQUENCE</scope>
    <source>
        <strain evidence="3 4">NB05-1H</strain>
        <strain evidence="2">NRRL_B-16521</strain>
    </source>
</reference>
<dbReference type="RefSeq" id="WP_010359077.1">
    <property type="nucleotide sequence ID" value="NZ_BCMK01000005.1"/>
</dbReference>
<dbReference type="Proteomes" id="UP001282288">
    <property type="component" value="Unassembled WGS sequence"/>
</dbReference>
<feature type="transmembrane region" description="Helical" evidence="1">
    <location>
        <begin position="112"/>
        <end position="129"/>
    </location>
</feature>
<dbReference type="AlphaFoldDB" id="A0AAP6BET3"/>
<feature type="transmembrane region" description="Helical" evidence="1">
    <location>
        <begin position="141"/>
        <end position="159"/>
    </location>
</feature>
<evidence type="ECO:0000313" key="2">
    <source>
        <dbReference type="EMBL" id="MDX2963421.1"/>
    </source>
</evidence>
<gene>
    <name evidence="2" type="ORF">PV399_27405</name>
    <name evidence="3" type="ORF">PV666_35535</name>
</gene>
<dbReference type="EMBL" id="JARAWP010000025">
    <property type="protein sequence ID" value="MDX3023155.1"/>
    <property type="molecule type" value="Genomic_DNA"/>
</dbReference>
<feature type="transmembrane region" description="Helical" evidence="1">
    <location>
        <begin position="221"/>
        <end position="246"/>
    </location>
</feature>
<name>A0AAP6BET3_9ACTN</name>
<evidence type="ECO:0000313" key="3">
    <source>
        <dbReference type="EMBL" id="MDX3023155.1"/>
    </source>
</evidence>